<gene>
    <name evidence="1" type="ORF">FNYG_12323</name>
</gene>
<evidence type="ECO:0000313" key="2">
    <source>
        <dbReference type="Proteomes" id="UP000236664"/>
    </source>
</evidence>
<organism evidence="1 2">
    <name type="scientific">Gibberella nygamai</name>
    <name type="common">Bean root rot disease fungus</name>
    <name type="synonym">Fusarium nygamai</name>
    <dbReference type="NCBI Taxonomy" id="42673"/>
    <lineage>
        <taxon>Eukaryota</taxon>
        <taxon>Fungi</taxon>
        <taxon>Dikarya</taxon>
        <taxon>Ascomycota</taxon>
        <taxon>Pezizomycotina</taxon>
        <taxon>Sordariomycetes</taxon>
        <taxon>Hypocreomycetidae</taxon>
        <taxon>Hypocreales</taxon>
        <taxon>Nectriaceae</taxon>
        <taxon>Fusarium</taxon>
        <taxon>Fusarium fujikuroi species complex</taxon>
    </lineage>
</organism>
<reference evidence="1 2" key="1">
    <citation type="submission" date="2017-06" db="EMBL/GenBank/DDBJ databases">
        <title>Genome of Fusarium nygamai isolate CS10214.</title>
        <authorList>
            <person name="Gardiner D.M."/>
            <person name="Obanor F."/>
            <person name="Kazan K."/>
        </authorList>
    </citation>
    <scope>NUCLEOTIDE SEQUENCE [LARGE SCALE GENOMIC DNA]</scope>
    <source>
        <strain evidence="1 2">CS10214</strain>
    </source>
</reference>
<comment type="caution">
    <text evidence="1">The sequence shown here is derived from an EMBL/GenBank/DDBJ whole genome shotgun (WGS) entry which is preliminary data.</text>
</comment>
<accession>A0A2K0VW72</accession>
<dbReference type="EMBL" id="MTQA01000214">
    <property type="protein sequence ID" value="PNP74274.1"/>
    <property type="molecule type" value="Genomic_DNA"/>
</dbReference>
<dbReference type="Proteomes" id="UP000236664">
    <property type="component" value="Unassembled WGS sequence"/>
</dbReference>
<evidence type="ECO:0000313" key="1">
    <source>
        <dbReference type="EMBL" id="PNP74274.1"/>
    </source>
</evidence>
<proteinExistence type="predicted"/>
<protein>
    <submittedName>
        <fullName evidence="1">Uncharacterized protein</fullName>
    </submittedName>
</protein>
<keyword evidence="2" id="KW-1185">Reference proteome</keyword>
<dbReference type="AlphaFoldDB" id="A0A2K0VW72"/>
<name>A0A2K0VW72_GIBNY</name>
<sequence>MVHAVIFLLEIDFEELSVIGVKSGFKFRILVFVSKAVHLKRSSFSPFQVVVDQPYVDKEAGGSEMEQLPEHSVTMLAENHAPIYVVLDSQVENANRAPCTFLEQTK</sequence>